<dbReference type="Proteomes" id="UP000005835">
    <property type="component" value="Unassembled WGS sequence"/>
</dbReference>
<protein>
    <recommendedName>
        <fullName evidence="6">Phosphoribosylglycinamide formyltransferase</fullName>
        <ecNumber evidence="6">2.1.2.2</ecNumber>
    </recommendedName>
    <alternativeName>
        <fullName evidence="6">5'-phosphoribosylglycinamide transformylase</fullName>
    </alternativeName>
    <alternativeName>
        <fullName evidence="6">GAR transformylase</fullName>
        <shortName evidence="6">GART</shortName>
    </alternativeName>
</protein>
<dbReference type="PATRIC" id="fig|742823.3.peg.1481"/>
<dbReference type="InterPro" id="IPR004607">
    <property type="entry name" value="GART"/>
</dbReference>
<comment type="similarity">
    <text evidence="4 6">Belongs to the GART family.</text>
</comment>
<gene>
    <name evidence="6" type="primary">purN</name>
    <name evidence="8" type="ORF">HMPREF9465_01490</name>
</gene>
<keyword evidence="3 6" id="KW-0658">Purine biosynthesis</keyword>
<dbReference type="Gene3D" id="3.40.50.170">
    <property type="entry name" value="Formyl transferase, N-terminal domain"/>
    <property type="match status" value="1"/>
</dbReference>
<comment type="caution">
    <text evidence="8">The sequence shown here is derived from an EMBL/GenBank/DDBJ whole genome shotgun (WGS) entry which is preliminary data.</text>
</comment>
<dbReference type="InterPro" id="IPR036477">
    <property type="entry name" value="Formyl_transf_N_sf"/>
</dbReference>
<dbReference type="RefSeq" id="WP_005435635.1">
    <property type="nucleotide sequence ID" value="NZ_JH815517.1"/>
</dbReference>
<evidence type="ECO:0000313" key="8">
    <source>
        <dbReference type="EMBL" id="EKB30800.1"/>
    </source>
</evidence>
<accession>K1JGW5</accession>
<dbReference type="HOGENOM" id="CLU_038395_1_1_4"/>
<proteinExistence type="inferred from homology"/>
<dbReference type="STRING" id="742823.HMPREF9465_01490"/>
<dbReference type="GO" id="GO:0004644">
    <property type="term" value="F:phosphoribosylglycinamide formyltransferase activity"/>
    <property type="evidence" value="ECO:0007669"/>
    <property type="project" value="UniProtKB-UniRule"/>
</dbReference>
<evidence type="ECO:0000256" key="6">
    <source>
        <dbReference type="HAMAP-Rule" id="MF_01930"/>
    </source>
</evidence>
<dbReference type="AlphaFoldDB" id="K1JGW5"/>
<keyword evidence="9" id="KW-1185">Reference proteome</keyword>
<dbReference type="PANTHER" id="PTHR43369:SF2">
    <property type="entry name" value="PHOSPHORIBOSYLGLYCINAMIDE FORMYLTRANSFERASE"/>
    <property type="match status" value="1"/>
</dbReference>
<reference evidence="8 9" key="1">
    <citation type="submission" date="2012-05" db="EMBL/GenBank/DDBJ databases">
        <title>The Genome Sequence of Sutterella wadsworthensis 2_1_59BFAA.</title>
        <authorList>
            <consortium name="The Broad Institute Genome Sequencing Platform"/>
            <person name="Earl A."/>
            <person name="Ward D."/>
            <person name="Feldgarden M."/>
            <person name="Gevers D."/>
            <person name="Daigneault M."/>
            <person name="Strauss J."/>
            <person name="Allen-Vercoe E."/>
            <person name="Walker B."/>
            <person name="Young S.K."/>
            <person name="Zeng Q."/>
            <person name="Gargeya S."/>
            <person name="Fitzgerald M."/>
            <person name="Haas B."/>
            <person name="Abouelleil A."/>
            <person name="Alvarado L."/>
            <person name="Arachchi H.M."/>
            <person name="Berlin A.M."/>
            <person name="Chapman S.B."/>
            <person name="Goldberg J."/>
            <person name="Griggs A."/>
            <person name="Gujja S."/>
            <person name="Hansen M."/>
            <person name="Howarth C."/>
            <person name="Imamovic A."/>
            <person name="Larimer J."/>
            <person name="McCowen C."/>
            <person name="Montmayeur A."/>
            <person name="Murphy C."/>
            <person name="Neiman D."/>
            <person name="Pearson M."/>
            <person name="Priest M."/>
            <person name="Roberts A."/>
            <person name="Saif S."/>
            <person name="Shea T."/>
            <person name="Sisk P."/>
            <person name="Sykes S."/>
            <person name="Wortman J."/>
            <person name="Nusbaum C."/>
            <person name="Birren B."/>
        </authorList>
    </citation>
    <scope>NUCLEOTIDE SEQUENCE [LARGE SCALE GENOMIC DNA]</scope>
    <source>
        <strain evidence="8 9">2_1_59BFAA</strain>
    </source>
</reference>
<comment type="caution">
    <text evidence="6">Lacks conserved residue(s) required for the propagation of feature annotation.</text>
</comment>
<evidence type="ECO:0000256" key="3">
    <source>
        <dbReference type="ARBA" id="ARBA00022755"/>
    </source>
</evidence>
<evidence type="ECO:0000256" key="2">
    <source>
        <dbReference type="ARBA" id="ARBA00022679"/>
    </source>
</evidence>
<dbReference type="InterPro" id="IPR002376">
    <property type="entry name" value="Formyl_transf_N"/>
</dbReference>
<dbReference type="PROSITE" id="PS00373">
    <property type="entry name" value="GART"/>
    <property type="match status" value="1"/>
</dbReference>
<evidence type="ECO:0000256" key="1">
    <source>
        <dbReference type="ARBA" id="ARBA00005054"/>
    </source>
</evidence>
<feature type="binding site" evidence="6">
    <location>
        <position position="69"/>
    </location>
    <ligand>
        <name>(6R)-10-formyltetrahydrofolate</name>
        <dbReference type="ChEBI" id="CHEBI:195366"/>
    </ligand>
</feature>
<feature type="binding site" evidence="6">
    <location>
        <begin position="12"/>
        <end position="14"/>
    </location>
    <ligand>
        <name>N(1)-(5-phospho-beta-D-ribosyl)glycinamide</name>
        <dbReference type="ChEBI" id="CHEBI:143788"/>
    </ligand>
</feature>
<dbReference type="GO" id="GO:0005829">
    <property type="term" value="C:cytosol"/>
    <property type="evidence" value="ECO:0007669"/>
    <property type="project" value="TreeGrafter"/>
</dbReference>
<dbReference type="eggNOG" id="COG0299">
    <property type="taxonomic scope" value="Bacteria"/>
</dbReference>
<sequence length="216" mass="23394">MQNIVILISGRGSNFEAILRTSREENWESACNARIAAVISNRPQAAGLDIARAAGIEAVAMDHKAYDSREAFEAELADIISRYDPAVIVLAGFMRVLTEGFVSRFEGKILNIHPALLPLFPGLNTHQRAIDAGCRVHGSTVHFVTAVLDGGSIIGQAVVPVLPSDDADALAHRGLVYEHQLYPKCVRAILEGRVRCEDGRTVCNDETARSLTIFGC</sequence>
<evidence type="ECO:0000259" key="7">
    <source>
        <dbReference type="Pfam" id="PF00551"/>
    </source>
</evidence>
<evidence type="ECO:0000256" key="4">
    <source>
        <dbReference type="ARBA" id="ARBA00038440"/>
    </source>
</evidence>
<comment type="function">
    <text evidence="6">Catalyzes the transfer of a formyl group from 10-formyltetrahydrofolate to 5-phospho-ribosyl-glycinamide (GAR), producing 5-phospho-ribosyl-N-formylglycinamide (FGAR) and tetrahydrofolate.</text>
</comment>
<dbReference type="GO" id="GO:0006189">
    <property type="term" value="P:'de novo' IMP biosynthetic process"/>
    <property type="evidence" value="ECO:0007669"/>
    <property type="project" value="UniProtKB-UniRule"/>
</dbReference>
<dbReference type="NCBIfam" id="TIGR00639">
    <property type="entry name" value="PurN"/>
    <property type="match status" value="1"/>
</dbReference>
<feature type="site" description="Raises pKa of active site His" evidence="6">
    <location>
        <position position="149"/>
    </location>
</feature>
<feature type="active site" description="Proton donor" evidence="6">
    <location>
        <position position="113"/>
    </location>
</feature>
<keyword evidence="2 6" id="KW-0808">Transferase</keyword>
<comment type="pathway">
    <text evidence="1 6">Purine metabolism; IMP biosynthesis via de novo pathway; N(2)-formyl-N(1)-(5-phospho-D-ribosyl)glycinamide from N(1)-(5-phospho-D-ribosyl)glycinamide (10-formyl THF route): step 1/1.</text>
</comment>
<evidence type="ECO:0000256" key="5">
    <source>
        <dbReference type="ARBA" id="ARBA00047664"/>
    </source>
</evidence>
<dbReference type="SUPFAM" id="SSF53328">
    <property type="entry name" value="Formyltransferase"/>
    <property type="match status" value="1"/>
</dbReference>
<dbReference type="PANTHER" id="PTHR43369">
    <property type="entry name" value="PHOSPHORIBOSYLGLYCINAMIDE FORMYLTRANSFERASE"/>
    <property type="match status" value="1"/>
</dbReference>
<dbReference type="Pfam" id="PF00551">
    <property type="entry name" value="Formyl_trans_N"/>
    <property type="match status" value="1"/>
</dbReference>
<dbReference type="EMBL" id="ADMG01000035">
    <property type="protein sequence ID" value="EKB30800.1"/>
    <property type="molecule type" value="Genomic_DNA"/>
</dbReference>
<feature type="domain" description="Formyl transferase N-terminal" evidence="7">
    <location>
        <begin position="3"/>
        <end position="185"/>
    </location>
</feature>
<dbReference type="HAMAP" id="MF_01930">
    <property type="entry name" value="PurN"/>
    <property type="match status" value="1"/>
</dbReference>
<dbReference type="UniPathway" id="UPA00074">
    <property type="reaction ID" value="UER00126"/>
</dbReference>
<dbReference type="CDD" id="cd08645">
    <property type="entry name" value="FMT_core_GART"/>
    <property type="match status" value="1"/>
</dbReference>
<organism evidence="8 9">
    <name type="scientific">Sutterella wadsworthensis 2_1_59BFAA</name>
    <dbReference type="NCBI Taxonomy" id="742823"/>
    <lineage>
        <taxon>Bacteria</taxon>
        <taxon>Pseudomonadati</taxon>
        <taxon>Pseudomonadota</taxon>
        <taxon>Betaproteobacteria</taxon>
        <taxon>Burkholderiales</taxon>
        <taxon>Sutterellaceae</taxon>
        <taxon>Sutterella</taxon>
    </lineage>
</organism>
<dbReference type="OrthoDB" id="9806170at2"/>
<dbReference type="InterPro" id="IPR001555">
    <property type="entry name" value="GART_AS"/>
</dbReference>
<dbReference type="EC" id="2.1.2.2" evidence="6"/>
<comment type="catalytic activity">
    <reaction evidence="5 6">
        <text>N(1)-(5-phospho-beta-D-ribosyl)glycinamide + (6R)-10-formyltetrahydrofolate = N(2)-formyl-N(1)-(5-phospho-beta-D-ribosyl)glycinamide + (6S)-5,6,7,8-tetrahydrofolate + H(+)</text>
        <dbReference type="Rhea" id="RHEA:15053"/>
        <dbReference type="ChEBI" id="CHEBI:15378"/>
        <dbReference type="ChEBI" id="CHEBI:57453"/>
        <dbReference type="ChEBI" id="CHEBI:143788"/>
        <dbReference type="ChEBI" id="CHEBI:147286"/>
        <dbReference type="ChEBI" id="CHEBI:195366"/>
        <dbReference type="EC" id="2.1.2.2"/>
    </reaction>
</comment>
<evidence type="ECO:0000313" key="9">
    <source>
        <dbReference type="Proteomes" id="UP000005835"/>
    </source>
</evidence>
<feature type="binding site" evidence="6">
    <location>
        <position position="111"/>
    </location>
    <ligand>
        <name>(6R)-10-formyltetrahydrofolate</name>
        <dbReference type="ChEBI" id="CHEBI:195366"/>
    </ligand>
</feature>
<name>K1JGW5_9BURK</name>